<keyword evidence="1 2" id="KW-0802">TPR repeat</keyword>
<dbReference type="EMBL" id="JBBBZM010000219">
    <property type="protein sequence ID" value="KAL0631717.1"/>
    <property type="molecule type" value="Genomic_DNA"/>
</dbReference>
<reference evidence="4 5" key="1">
    <citation type="submission" date="2024-02" db="EMBL/GenBank/DDBJ databases">
        <title>Discinaceae phylogenomics.</title>
        <authorList>
            <person name="Dirks A.C."/>
            <person name="James T.Y."/>
        </authorList>
    </citation>
    <scope>NUCLEOTIDE SEQUENCE [LARGE SCALE GENOMIC DNA]</scope>
    <source>
        <strain evidence="4 5">ACD0624</strain>
    </source>
</reference>
<gene>
    <name evidence="4" type="ORF">Q9L58_009431</name>
</gene>
<organism evidence="4 5">
    <name type="scientific">Discina gigas</name>
    <dbReference type="NCBI Taxonomy" id="1032678"/>
    <lineage>
        <taxon>Eukaryota</taxon>
        <taxon>Fungi</taxon>
        <taxon>Dikarya</taxon>
        <taxon>Ascomycota</taxon>
        <taxon>Pezizomycotina</taxon>
        <taxon>Pezizomycetes</taxon>
        <taxon>Pezizales</taxon>
        <taxon>Discinaceae</taxon>
        <taxon>Discina</taxon>
    </lineage>
</organism>
<dbReference type="InterPro" id="IPR027974">
    <property type="entry name" value="DUF4470"/>
</dbReference>
<evidence type="ECO:0000256" key="1">
    <source>
        <dbReference type="ARBA" id="ARBA00022803"/>
    </source>
</evidence>
<protein>
    <recommendedName>
        <fullName evidence="3">DUF4470 domain-containing protein</fullName>
    </recommendedName>
</protein>
<dbReference type="PANTHER" id="PTHR46423">
    <property type="entry name" value="RNA POLYMERASE II-ASSOCIATED PROTEIN 3"/>
    <property type="match status" value="1"/>
</dbReference>
<evidence type="ECO:0000259" key="3">
    <source>
        <dbReference type="Pfam" id="PF14737"/>
    </source>
</evidence>
<sequence>MSSPNNDGAQALKEKGNVFYKNGELLKAIEQYQLACAADPIRPLLLFNLSAAQFETGQYAVCLLSTTSAIELCNPKLDKELLAKLWLRRAKCELHQRKFKEAEAAAKKIAEFKPSEAIRKDAIQLEKAAAVAEFYHGLMLEEEILGMTLETPKYRPSLRPETSEYYNLGHDSAQSQFDASKFPADDGTGYSFFFGGIGDARHLYATLIAIAQHREEKKDTNKYHFTINDIKPQTLARDFLIFLLIHQLSKIPDAPSDAQKAIRSDILALLFYIYMGVLFPPRVYSHFQRLIVTARKAIAERGEDFPSWLWISDRDSLKINEVYNTWTAELFPASHAQTHIAEAEGRVPSGDQPKGCGREFAAYRKTGALFLPKEIRKHEPKMESLLASTSVGAAWVKKVRTHVRDHWKINMTLVDREWCKKAGVWDVSFDPFSIAEKFYERVKITQPEKPTQIYDYFEPFFVHTAKAFSQLEKDIRVEFNIDDCMAALEEIRHAPKVLASDVARPEEFPICYDRIHMSNIPDYVGGHLSTVLYALPVLKQQPHANIVSTCLVNPPLWNSAEDYIAEYLCLPSLSMLQSATCLKLCPGQDEVLGEFMPMCEYISWQHTDVKFPLKYDQLLARAQFTRWLLQLFFKIAIPPNREVQSMARVLSPLNLTAFVRLLVRLVEMGYPAHWVSSIVEDILYNRVMTTTRPIEDTPTRGPILEKEHPVKHVLTSPFIAEMEVLLCTWMRLLPFGIVSPAHIPRPEKIFEYRFSILSPMARDEFTNVLALVFYPESLFEKLIATSRGGRKTCFRNMLAGTGPETPEKRRIREKVIMVSTFGWNAEDREVTVRLKEGWIEGQRREERWVAALWRTDEWVMCSAPTSLRGGNLKKRVVMWIDPTIGMSSGEDDDDDDDE</sequence>
<proteinExistence type="predicted"/>
<dbReference type="SUPFAM" id="SSF48452">
    <property type="entry name" value="TPR-like"/>
    <property type="match status" value="1"/>
</dbReference>
<feature type="repeat" description="TPR" evidence="2">
    <location>
        <begin position="9"/>
        <end position="42"/>
    </location>
</feature>
<dbReference type="InterPro" id="IPR011990">
    <property type="entry name" value="TPR-like_helical_dom_sf"/>
</dbReference>
<feature type="domain" description="DUF4470" evidence="3">
    <location>
        <begin position="171"/>
        <end position="254"/>
    </location>
</feature>
<dbReference type="PANTHER" id="PTHR46423:SF1">
    <property type="entry name" value="RNA POLYMERASE II-ASSOCIATED PROTEIN 3"/>
    <property type="match status" value="1"/>
</dbReference>
<dbReference type="Pfam" id="PF14737">
    <property type="entry name" value="DUF4470"/>
    <property type="match status" value="1"/>
</dbReference>
<dbReference type="SMART" id="SM00028">
    <property type="entry name" value="TPR"/>
    <property type="match status" value="2"/>
</dbReference>
<evidence type="ECO:0000256" key="2">
    <source>
        <dbReference type="PROSITE-ProRule" id="PRU00339"/>
    </source>
</evidence>
<dbReference type="Gene3D" id="1.25.40.10">
    <property type="entry name" value="Tetratricopeptide repeat domain"/>
    <property type="match status" value="1"/>
</dbReference>
<name>A0ABR3G6Z0_9PEZI</name>
<dbReference type="InterPro" id="IPR019734">
    <property type="entry name" value="TPR_rpt"/>
</dbReference>
<keyword evidence="5" id="KW-1185">Reference proteome</keyword>
<accession>A0ABR3G6Z0</accession>
<dbReference type="PROSITE" id="PS50005">
    <property type="entry name" value="TPR"/>
    <property type="match status" value="1"/>
</dbReference>
<dbReference type="Proteomes" id="UP001447188">
    <property type="component" value="Unassembled WGS sequence"/>
</dbReference>
<evidence type="ECO:0000313" key="4">
    <source>
        <dbReference type="EMBL" id="KAL0631717.1"/>
    </source>
</evidence>
<dbReference type="InterPro" id="IPR051966">
    <property type="entry name" value="RPAP3"/>
</dbReference>
<comment type="caution">
    <text evidence="4">The sequence shown here is derived from an EMBL/GenBank/DDBJ whole genome shotgun (WGS) entry which is preliminary data.</text>
</comment>
<evidence type="ECO:0000313" key="5">
    <source>
        <dbReference type="Proteomes" id="UP001447188"/>
    </source>
</evidence>